<reference evidence="9 10" key="1">
    <citation type="submission" date="2018-08" db="EMBL/GenBank/DDBJ databases">
        <authorList>
            <person name="Khan S.A."/>
        </authorList>
    </citation>
    <scope>NUCLEOTIDE SEQUENCE [LARGE SCALE GENOMIC DNA]</scope>
    <source>
        <strain evidence="9 10">GTF-13</strain>
    </source>
</reference>
<dbReference type="PANTHER" id="PTHR13615:SF3">
    <property type="entry name" value="GLYCOSYLTRANSFERASE-LIKE DOMAIN-CONTAINING PROTEIN 1"/>
    <property type="match status" value="1"/>
</dbReference>
<dbReference type="Gene3D" id="3.40.50.2000">
    <property type="entry name" value="Glycogen Phosphorylase B"/>
    <property type="match status" value="2"/>
</dbReference>
<dbReference type="RefSeq" id="WP_125014623.1">
    <property type="nucleotide sequence ID" value="NZ_QWEZ01000001.1"/>
</dbReference>
<protein>
    <recommendedName>
        <fullName evidence="5">tRNA-queuosine alpha-mannosyltransferase</fullName>
        <ecNumber evidence="4">2.4.1.110</ecNumber>
    </recommendedName>
</protein>
<name>A0A3P3VR95_9GAMM</name>
<dbReference type="Proteomes" id="UP000280792">
    <property type="component" value="Unassembled WGS sequence"/>
</dbReference>
<dbReference type="EMBL" id="QWEZ01000001">
    <property type="protein sequence ID" value="RRJ84196.1"/>
    <property type="molecule type" value="Genomic_DNA"/>
</dbReference>
<feature type="domain" description="tRNA-queuosine alpha-mannosyltransferase N-terminal" evidence="8">
    <location>
        <begin position="2"/>
        <end position="172"/>
    </location>
</feature>
<gene>
    <name evidence="9" type="ORF">D0544_03525</name>
</gene>
<accession>A0A3P3VR95</accession>
<evidence type="ECO:0000256" key="4">
    <source>
        <dbReference type="ARBA" id="ARBA00044517"/>
    </source>
</evidence>
<dbReference type="SUPFAM" id="SSF53756">
    <property type="entry name" value="UDP-Glycosyltransferase/glycogen phosphorylase"/>
    <property type="match status" value="1"/>
</dbReference>
<dbReference type="EC" id="2.4.1.110" evidence="4"/>
<sequence>MKVLLLSAYDAVSHRYWRQGLVAQFPQWNWTELVLPARHFSWRVRGNSLSWGLGQQDLLNRHYDLVVATSMTDLSTLRGLVPRLASIPTLVYFHENQFAYPLSDQRTHSAVELQMLNLYTALAADRVLFNSHYNRTSFLDGVSALLTRLPDHVPAGVRERLEVHSSVLAVPLVEEPGPACVPDWGGEAGALRLVWAARWEYDKGPDRLLAVLRRLEQRGRPYRLCIMGERFRRVPEAFDTIARDFGHRLAQFGFAECREQYLGWLASAQFFLSTSLHEFQGVAALEAVQQGCVPLLPNRLAYPELVPSRYLYTGNPGDIDAEAEAVVERLLQLAQEKAGAPDVSALGWGAMADAYRDQLEGIAGRG</sequence>
<evidence type="ECO:0000259" key="8">
    <source>
        <dbReference type="Pfam" id="PF12038"/>
    </source>
</evidence>
<evidence type="ECO:0000256" key="3">
    <source>
        <dbReference type="ARBA" id="ARBA00022679"/>
    </source>
</evidence>
<proteinExistence type="inferred from homology"/>
<comment type="similarity">
    <text evidence="1">Belongs to the glycosyltransferase group 1 family. Glycosyltransferase 4 subfamily.</text>
</comment>
<evidence type="ECO:0000313" key="9">
    <source>
        <dbReference type="EMBL" id="RRJ84196.1"/>
    </source>
</evidence>
<evidence type="ECO:0000313" key="10">
    <source>
        <dbReference type="Proteomes" id="UP000280792"/>
    </source>
</evidence>
<evidence type="ECO:0000256" key="2">
    <source>
        <dbReference type="ARBA" id="ARBA00022676"/>
    </source>
</evidence>
<dbReference type="PANTHER" id="PTHR13615">
    <property type="entry name" value="GLYCOSYLTRANSFERASE-LIKE 1"/>
    <property type="match status" value="1"/>
</dbReference>
<organism evidence="9 10">
    <name type="scientific">Aestuariirhabdus litorea</name>
    <dbReference type="NCBI Taxonomy" id="2528527"/>
    <lineage>
        <taxon>Bacteria</taxon>
        <taxon>Pseudomonadati</taxon>
        <taxon>Pseudomonadota</taxon>
        <taxon>Gammaproteobacteria</taxon>
        <taxon>Oceanospirillales</taxon>
        <taxon>Aestuariirhabdaceae</taxon>
        <taxon>Aestuariirhabdus</taxon>
    </lineage>
</organism>
<evidence type="ECO:0000256" key="5">
    <source>
        <dbReference type="ARBA" id="ARBA00044539"/>
    </source>
</evidence>
<dbReference type="GO" id="GO:0016438">
    <property type="term" value="F:tRNA-queuosine(34) beta-mannosyltransferase activity"/>
    <property type="evidence" value="ECO:0007669"/>
    <property type="project" value="UniProtKB-EC"/>
</dbReference>
<reference evidence="9 10" key="2">
    <citation type="submission" date="2018-12" db="EMBL/GenBank/DDBJ databases">
        <title>Simiduia agarivorans gen. nov., sp. nov., a marine, agarolytic bacterium isolated from shallow coastal water from Keelung, Taiwan.</title>
        <authorList>
            <person name="Shieh W.Y."/>
        </authorList>
    </citation>
    <scope>NUCLEOTIDE SEQUENCE [LARGE SCALE GENOMIC DNA]</scope>
    <source>
        <strain evidence="9 10">GTF-13</strain>
    </source>
</reference>
<dbReference type="AlphaFoldDB" id="A0A3P3VR95"/>
<evidence type="ECO:0000256" key="1">
    <source>
        <dbReference type="ARBA" id="ARBA00009481"/>
    </source>
</evidence>
<keyword evidence="10" id="KW-1185">Reference proteome</keyword>
<dbReference type="InterPro" id="IPR051862">
    <property type="entry name" value="GT-like_domain_containing_1"/>
</dbReference>
<feature type="domain" description="Glycosyl transferase family 1" evidence="7">
    <location>
        <begin position="194"/>
        <end position="333"/>
    </location>
</feature>
<comment type="catalytic activity">
    <reaction evidence="6">
        <text>queuosine(34) in tRNA(Asp) + GDP-alpha-D-mannose = O-4''-alpha-D-mannosylqueuosine(34) in tRNA(Asp) + GDP + H(+)</text>
        <dbReference type="Rhea" id="RHEA:12885"/>
        <dbReference type="Rhea" id="RHEA-COMP:18572"/>
        <dbReference type="Rhea" id="RHEA-COMP:18581"/>
        <dbReference type="ChEBI" id="CHEBI:15378"/>
        <dbReference type="ChEBI" id="CHEBI:57527"/>
        <dbReference type="ChEBI" id="CHEBI:58189"/>
        <dbReference type="ChEBI" id="CHEBI:194431"/>
        <dbReference type="ChEBI" id="CHEBI:194442"/>
        <dbReference type="EC" id="2.4.1.110"/>
    </reaction>
    <physiologicalReaction direction="left-to-right" evidence="6">
        <dbReference type="Rhea" id="RHEA:12886"/>
    </physiologicalReaction>
</comment>
<keyword evidence="2" id="KW-0328">Glycosyltransferase</keyword>
<comment type="caution">
    <text evidence="9">The sequence shown here is derived from an EMBL/GenBank/DDBJ whole genome shotgun (WGS) entry which is preliminary data.</text>
</comment>
<dbReference type="InterPro" id="IPR022701">
    <property type="entry name" value="QTMAN_N"/>
</dbReference>
<evidence type="ECO:0000259" key="7">
    <source>
        <dbReference type="Pfam" id="PF00534"/>
    </source>
</evidence>
<dbReference type="Pfam" id="PF12038">
    <property type="entry name" value="QTMAN_N"/>
    <property type="match status" value="1"/>
</dbReference>
<evidence type="ECO:0000256" key="6">
    <source>
        <dbReference type="ARBA" id="ARBA00048439"/>
    </source>
</evidence>
<keyword evidence="3" id="KW-0808">Transferase</keyword>
<dbReference type="Pfam" id="PF00534">
    <property type="entry name" value="Glycos_transf_1"/>
    <property type="match status" value="1"/>
</dbReference>
<dbReference type="InterPro" id="IPR001296">
    <property type="entry name" value="Glyco_trans_1"/>
</dbReference>